<feature type="domain" description="Transposase IS66 C-terminal" evidence="1">
    <location>
        <begin position="2"/>
        <end position="39"/>
    </location>
</feature>
<dbReference type="Proteomes" id="UP000599578">
    <property type="component" value="Unassembled WGS sequence"/>
</dbReference>
<reference evidence="2 3" key="1">
    <citation type="journal article" date="2014" name="Int. J. Syst. Evol. Microbiol.">
        <title>Complete genome sequence of Corynebacterium casei LMG S-19264T (=DSM 44701T), isolated from a smear-ripened cheese.</title>
        <authorList>
            <consortium name="US DOE Joint Genome Institute (JGI-PGF)"/>
            <person name="Walter F."/>
            <person name="Albersmeier A."/>
            <person name="Kalinowski J."/>
            <person name="Ruckert C."/>
        </authorList>
    </citation>
    <scope>NUCLEOTIDE SEQUENCE [LARGE SCALE GENOMIC DNA]</scope>
    <source>
        <strain evidence="2 3">CGMCC 1.7286</strain>
    </source>
</reference>
<proteinExistence type="predicted"/>
<gene>
    <name evidence="2" type="ORF">GCM10011348_15340</name>
</gene>
<dbReference type="InterPro" id="IPR039552">
    <property type="entry name" value="IS66_C"/>
</dbReference>
<evidence type="ECO:0000313" key="3">
    <source>
        <dbReference type="Proteomes" id="UP000599578"/>
    </source>
</evidence>
<comment type="caution">
    <text evidence="2">The sequence shown here is derived from an EMBL/GenBank/DDBJ whole genome shotgun (WGS) entry which is preliminary data.</text>
</comment>
<dbReference type="Pfam" id="PF13817">
    <property type="entry name" value="DDE_Tnp_IS66_C"/>
    <property type="match status" value="1"/>
</dbReference>
<name>A0A917ZBS2_9GAMM</name>
<sequence length="49" mass="5499">MSLIQSAKLNKHEPYAYLKDVLARLPTQKASAIDELLPHNWKPAAAEKV</sequence>
<accession>A0A917ZBS2</accession>
<evidence type="ECO:0000259" key="1">
    <source>
        <dbReference type="Pfam" id="PF13817"/>
    </source>
</evidence>
<organism evidence="2 3">
    <name type="scientific">Marinobacterium nitratireducens</name>
    <dbReference type="NCBI Taxonomy" id="518897"/>
    <lineage>
        <taxon>Bacteria</taxon>
        <taxon>Pseudomonadati</taxon>
        <taxon>Pseudomonadota</taxon>
        <taxon>Gammaproteobacteria</taxon>
        <taxon>Oceanospirillales</taxon>
        <taxon>Oceanospirillaceae</taxon>
        <taxon>Marinobacterium</taxon>
    </lineage>
</organism>
<evidence type="ECO:0000313" key="2">
    <source>
        <dbReference type="EMBL" id="GGO79891.1"/>
    </source>
</evidence>
<keyword evidence="3" id="KW-1185">Reference proteome</keyword>
<dbReference type="EMBL" id="BMLT01000003">
    <property type="protein sequence ID" value="GGO79891.1"/>
    <property type="molecule type" value="Genomic_DNA"/>
</dbReference>
<protein>
    <recommendedName>
        <fullName evidence="1">Transposase IS66 C-terminal domain-containing protein</fullName>
    </recommendedName>
</protein>
<dbReference type="AlphaFoldDB" id="A0A917ZBS2"/>